<feature type="domain" description="RING-Gid-type" evidence="9">
    <location>
        <begin position="1759"/>
        <end position="1829"/>
    </location>
</feature>
<dbReference type="InterPro" id="IPR006594">
    <property type="entry name" value="LisH"/>
</dbReference>
<evidence type="ECO:0000256" key="2">
    <source>
        <dbReference type="ARBA" id="ARBA00010337"/>
    </source>
</evidence>
<dbReference type="InterPro" id="IPR044063">
    <property type="entry name" value="ZF_RING_GID"/>
</dbReference>
<dbReference type="InterPro" id="IPR042241">
    <property type="entry name" value="GCP_C_sf"/>
</dbReference>
<keyword evidence="7" id="KW-0175">Coiled coil</keyword>
<evidence type="ECO:0000313" key="11">
    <source>
        <dbReference type="Proteomes" id="UP000039865"/>
    </source>
</evidence>
<dbReference type="GO" id="GO:0051321">
    <property type="term" value="P:meiotic cell cycle"/>
    <property type="evidence" value="ECO:0007669"/>
    <property type="project" value="TreeGrafter"/>
</dbReference>
<accession>A0A078AAJ1</accession>
<name>A0A078AAJ1_STYLE</name>
<dbReference type="InParanoid" id="A0A078AAJ1"/>
<keyword evidence="11" id="KW-1185">Reference proteome</keyword>
<dbReference type="GO" id="GO:0051011">
    <property type="term" value="F:microtubule minus-end binding"/>
    <property type="evidence" value="ECO:0007669"/>
    <property type="project" value="TreeGrafter"/>
</dbReference>
<dbReference type="InterPro" id="IPR007259">
    <property type="entry name" value="GCP"/>
</dbReference>
<dbReference type="GO" id="GO:0031122">
    <property type="term" value="P:cytoplasmic microtubule organization"/>
    <property type="evidence" value="ECO:0007669"/>
    <property type="project" value="TreeGrafter"/>
</dbReference>
<evidence type="ECO:0000313" key="10">
    <source>
        <dbReference type="EMBL" id="CDW78602.1"/>
    </source>
</evidence>
<evidence type="ECO:0000256" key="6">
    <source>
        <dbReference type="PROSITE-ProRule" id="PRU01215"/>
    </source>
</evidence>
<dbReference type="GO" id="GO:0000922">
    <property type="term" value="C:spindle pole"/>
    <property type="evidence" value="ECO:0007669"/>
    <property type="project" value="InterPro"/>
</dbReference>
<keyword evidence="6" id="KW-0863">Zinc-finger</keyword>
<evidence type="ECO:0000256" key="5">
    <source>
        <dbReference type="ARBA" id="ARBA00023212"/>
    </source>
</evidence>
<keyword evidence="5" id="KW-0206">Cytoskeleton</keyword>
<dbReference type="GO" id="GO:0005874">
    <property type="term" value="C:microtubule"/>
    <property type="evidence" value="ECO:0007669"/>
    <property type="project" value="UniProtKB-KW"/>
</dbReference>
<proteinExistence type="inferred from homology"/>
<comment type="similarity">
    <text evidence="2">Belongs to the TUBGCP family.</text>
</comment>
<dbReference type="Pfam" id="PF04130">
    <property type="entry name" value="GCP_C_terminal"/>
    <property type="match status" value="2"/>
</dbReference>
<evidence type="ECO:0000256" key="3">
    <source>
        <dbReference type="ARBA" id="ARBA00022490"/>
    </source>
</evidence>
<evidence type="ECO:0000256" key="7">
    <source>
        <dbReference type="SAM" id="Coils"/>
    </source>
</evidence>
<dbReference type="SMART" id="SM00667">
    <property type="entry name" value="LisH"/>
    <property type="match status" value="1"/>
</dbReference>
<dbReference type="GO" id="GO:0051225">
    <property type="term" value="P:spindle assembly"/>
    <property type="evidence" value="ECO:0007669"/>
    <property type="project" value="TreeGrafter"/>
</dbReference>
<dbReference type="GO" id="GO:0061630">
    <property type="term" value="F:ubiquitin protein ligase activity"/>
    <property type="evidence" value="ECO:0007669"/>
    <property type="project" value="InterPro"/>
</dbReference>
<dbReference type="PANTHER" id="PTHR19302:SF70">
    <property type="entry name" value="GAMMA-TUBULIN COMPLEX COMPONENT 6"/>
    <property type="match status" value="1"/>
</dbReference>
<feature type="coiled-coil region" evidence="7">
    <location>
        <begin position="810"/>
        <end position="913"/>
    </location>
</feature>
<dbReference type="GO" id="GO:0007020">
    <property type="term" value="P:microtubule nucleation"/>
    <property type="evidence" value="ECO:0007669"/>
    <property type="project" value="InterPro"/>
</dbReference>
<dbReference type="InterPro" id="IPR041470">
    <property type="entry name" value="GCP_N"/>
</dbReference>
<dbReference type="GO" id="GO:0008270">
    <property type="term" value="F:zinc ion binding"/>
    <property type="evidence" value="ECO:0007669"/>
    <property type="project" value="UniProtKB-KW"/>
</dbReference>
<feature type="compositionally biased region" description="Low complexity" evidence="8">
    <location>
        <begin position="223"/>
        <end position="241"/>
    </location>
</feature>
<feature type="region of interest" description="Disordered" evidence="8">
    <location>
        <begin position="223"/>
        <end position="274"/>
    </location>
</feature>
<dbReference type="GO" id="GO:0043015">
    <property type="term" value="F:gamma-tubulin binding"/>
    <property type="evidence" value="ECO:0007669"/>
    <property type="project" value="InterPro"/>
</dbReference>
<keyword evidence="6" id="KW-0479">Metal-binding</keyword>
<dbReference type="InterPro" id="IPR040457">
    <property type="entry name" value="GCP_C"/>
</dbReference>
<dbReference type="OrthoDB" id="1933455at2759"/>
<dbReference type="GO" id="GO:0000930">
    <property type="term" value="C:gamma-tubulin complex"/>
    <property type="evidence" value="ECO:0007669"/>
    <property type="project" value="TreeGrafter"/>
</dbReference>
<dbReference type="PANTHER" id="PTHR19302">
    <property type="entry name" value="GAMMA TUBULIN COMPLEX PROTEIN"/>
    <property type="match status" value="1"/>
</dbReference>
<feature type="coiled-coil region" evidence="7">
    <location>
        <begin position="1560"/>
        <end position="1587"/>
    </location>
</feature>
<dbReference type="PROSITE" id="PS51867">
    <property type="entry name" value="ZF_RING_GID"/>
    <property type="match status" value="1"/>
</dbReference>
<gene>
    <name evidence="10" type="primary">Contig9579.g10254</name>
    <name evidence="10" type="ORF">STYLEM_7582</name>
</gene>
<keyword evidence="3" id="KW-0963">Cytoplasm</keyword>
<protein>
    <submittedName>
        <fullName evidence="10">Lissencephaly type-1-like motif-containing protein</fullName>
    </submittedName>
</protein>
<feature type="zinc finger region" description="RING-Gid-type" evidence="6">
    <location>
        <begin position="1759"/>
        <end position="1829"/>
    </location>
</feature>
<evidence type="ECO:0000256" key="4">
    <source>
        <dbReference type="ARBA" id="ARBA00022701"/>
    </source>
</evidence>
<evidence type="ECO:0000256" key="8">
    <source>
        <dbReference type="SAM" id="MobiDB-lite"/>
    </source>
</evidence>
<dbReference type="GO" id="GO:0000278">
    <property type="term" value="P:mitotic cell cycle"/>
    <property type="evidence" value="ECO:0007669"/>
    <property type="project" value="TreeGrafter"/>
</dbReference>
<organism evidence="10 11">
    <name type="scientific">Stylonychia lemnae</name>
    <name type="common">Ciliate</name>
    <dbReference type="NCBI Taxonomy" id="5949"/>
    <lineage>
        <taxon>Eukaryota</taxon>
        <taxon>Sar</taxon>
        <taxon>Alveolata</taxon>
        <taxon>Ciliophora</taxon>
        <taxon>Intramacronucleata</taxon>
        <taxon>Spirotrichea</taxon>
        <taxon>Stichotrichia</taxon>
        <taxon>Sporadotrichida</taxon>
        <taxon>Oxytrichidae</taxon>
        <taxon>Stylonychinae</taxon>
        <taxon>Stylonychia</taxon>
    </lineage>
</organism>
<dbReference type="Gene3D" id="1.20.120.1900">
    <property type="entry name" value="Gamma-tubulin complex, C-terminal domain"/>
    <property type="match status" value="1"/>
</dbReference>
<evidence type="ECO:0000259" key="9">
    <source>
        <dbReference type="PROSITE" id="PS51867"/>
    </source>
</evidence>
<evidence type="ECO:0000256" key="1">
    <source>
        <dbReference type="ARBA" id="ARBA00004245"/>
    </source>
</evidence>
<comment type="subcellular location">
    <subcellularLocation>
        <location evidence="1">Cytoplasm</location>
        <location evidence="1">Cytoskeleton</location>
    </subcellularLocation>
</comment>
<dbReference type="Pfam" id="PF17681">
    <property type="entry name" value="GCP_N_terminal"/>
    <property type="match status" value="1"/>
</dbReference>
<keyword evidence="6" id="KW-0862">Zinc</keyword>
<keyword evidence="4" id="KW-0493">Microtubule</keyword>
<sequence length="1844" mass="217173">MSKVANISYKQQHKFILNNEMIVQGKKSGHLTKPNYLKVSDPSKLIQLLILLKDTVPQPVQQEFSEYGKKLLGQAAQSKDQQMVKPDKSEYINTDTSIIDRDKNQNIYYTSYNNLTFENSSFLDSTQESIKFEDMMKRPNRFNDTFSKPFSQITNEQDSRNSQNTFLFGAMQRIQPINHSKDSNPFGIKFEIPPLPSISGIESQLQIPSNMPNFFSFIKAHDNSNQSSQQSIKNENSNNSQGSAGGIQWISKQKTHKKSEAKTSPPYNRRQLKEYNKKSANKRSLIWNLMPHFDESLVKSNLKEESGIQRLWEDESIDIKLRDLRLCESGLLTSVKCREFNKAFLKYTDNNFEIYEKKVFTESEVIQMALLMLQGVPSQLFLLKNENLTFILRPNFEIRNYSLNQESASQIFESMIESGGFFLHLREFTEFMSYSQNNGGMILQNFVLALSDFLTFYYNQINELWSGVEARRKYEDLTMFNIVADESTQKQINSQMTILELCIHTSQLQKQIRLMATICFTQKFIKDLEQIDDKKVISEQLQEKTEDLKKVIYHGKNLREKFQIDIDKIRSRVWMENFPRGAQLLSYLYLILLCFESDLQAVDLLRRIFQKSIQPLLSMINSFIFTGDFDDPYGEFFVEKLYRRGVEANILQIHDYLFKLTSNPQKKIPIFMVDSVSVIFKAGSSLHLLRKQGNQLSQYHDTTAIKQYYEICTSGINKISEVKMNTLGNQYFKFHHEAFNQMHLDFQIQHLRENQESKTKHFEDQTEKLQQIEMTIVQQEEEYFFRQVILREEAKRDYALKREIEMEKERKVIRDRKEAYMREIQEQLAEKQQRKDKEKEDKIKENEVIRKEQQEYEMRKKAIEEELKRQYLEIIKENQKLGEVTKDIGKQDEDELDRQIQQIMEQKKEEDIQIQMQDQPPVLRKEIQLNTQNQSKIQDVEMKDENPLKNDEMTLVQQQLEIDNPLLSIINDALLKAQINLNQSQIKEEIMIDMNPIEQPSQLLKLEEIEFIDSETPNDERVDQSKPQETDHQMIQIVIETFLKPLFEKINSRINDIENIKKKRLTWNRIRKDEKIQKFQEIKSKWRYQEPQISVQSKLNNIFKEFESVLKVENDQQDEIAIGHNQVQLKIESENRVNAYSVPVSLALHQCVVTVVKDQYKLVNKCLIHLMFRRLNLFKHLEGLKQFFFCYQGDVISYFMASIFNDDSESTIKENTLSFINGQLDLAVRLSSSERALDINTQENKDLMGNFNLNTLGENFEFQALNMTGLNQNKNFFFTAFNRLPWKEYHKIRKIQLLRNKMHHFTSTLEQYALTEVIHSSWQTFKNNLPHQYMFEDLIRLHNDFLDQIMIKCFIDKKDHKIMGQITKLFSFVIQFSKLVKEYGAQIVNQKEAIDEVHQISDSFERYTYYLYQLVKHLAHKGSFKELFLLLDFNKFYDRGNALKFEELSYISQSFQLLQQVHSSRQQIVIINLYQILKFKKNKIMSGINAINNNLIANHNPAASSAQNSNGMKLDLNIEAPFIKIVHESFKSHKKYIEKEVNLIVTKINAIKKQGSTKGAQTVIDTIDQLISKLNQLKTKYNKMLEAEDYLFQVMKKRLQHLNFMNENQVNPEVMKDYFTKRLNRIIIDYMLRENYFDSAQIYIEETGLKDFVDLEVFEETSKILAKLKQRDCQDALTWCNTHKTKLQKLNFGEDQKFLNIIQQVMGFLIFRNDQRDKYEFYRLFALPDTPMISQSLSTGIPLLKTEFCMHNDSANQSCPTCACNIRKLGQKLPFSHQTQTCITCVVTGELMNDQNQPLFLPSGHIISERGLKLIRDQSEKDKVICPFTNQSISQNDVRKVFFS</sequence>
<dbReference type="PROSITE" id="PS50896">
    <property type="entry name" value="LISH"/>
    <property type="match status" value="1"/>
</dbReference>
<dbReference type="EMBL" id="CCKQ01007242">
    <property type="protein sequence ID" value="CDW78602.1"/>
    <property type="molecule type" value="Genomic_DNA"/>
</dbReference>
<dbReference type="CDD" id="cd16659">
    <property type="entry name" value="RING-Ubox_Emp"/>
    <property type="match status" value="1"/>
</dbReference>
<reference evidence="10 11" key="1">
    <citation type="submission" date="2014-06" db="EMBL/GenBank/DDBJ databases">
        <authorList>
            <person name="Swart Estienne"/>
        </authorList>
    </citation>
    <scope>NUCLEOTIDE SEQUENCE [LARGE SCALE GENOMIC DNA]</scope>
    <source>
        <strain evidence="10 11">130c</strain>
    </source>
</reference>
<dbReference type="Proteomes" id="UP000039865">
    <property type="component" value="Unassembled WGS sequence"/>
</dbReference>